<dbReference type="RefSeq" id="WP_342854569.1">
    <property type="nucleotide sequence ID" value="NZ_JBBMRA010000010.1"/>
</dbReference>
<comment type="caution">
    <text evidence="1">The sequence shown here is derived from an EMBL/GenBank/DDBJ whole genome shotgun (WGS) entry which is preliminary data.</text>
</comment>
<dbReference type="EMBL" id="JBBMRA010000010">
    <property type="protein sequence ID" value="MEM5536978.1"/>
    <property type="molecule type" value="Genomic_DNA"/>
</dbReference>
<accession>A0ABU9TTC7</accession>
<evidence type="ECO:0000313" key="1">
    <source>
        <dbReference type="EMBL" id="MEM5536978.1"/>
    </source>
</evidence>
<evidence type="ECO:0000313" key="2">
    <source>
        <dbReference type="Proteomes" id="UP001449225"/>
    </source>
</evidence>
<proteinExistence type="predicted"/>
<organism evidence="1 2">
    <name type="scientific">Neptuniibacter pectenicola</name>
    <dbReference type="NCBI Taxonomy" id="1806669"/>
    <lineage>
        <taxon>Bacteria</taxon>
        <taxon>Pseudomonadati</taxon>
        <taxon>Pseudomonadota</taxon>
        <taxon>Gammaproteobacteria</taxon>
        <taxon>Oceanospirillales</taxon>
        <taxon>Oceanospirillaceae</taxon>
        <taxon>Neptuniibacter</taxon>
    </lineage>
</organism>
<reference evidence="1 2" key="1">
    <citation type="submission" date="2024-03" db="EMBL/GenBank/DDBJ databases">
        <title>Community enrichment and isolation of bacterial strains for fucoidan degradation.</title>
        <authorList>
            <person name="Sichert A."/>
        </authorList>
    </citation>
    <scope>NUCLEOTIDE SEQUENCE [LARGE SCALE GENOMIC DNA]</scope>
    <source>
        <strain evidence="1 2">AS76</strain>
    </source>
</reference>
<sequence length="118" mass="13650">MAMLLEGDMLDAVLRLVKDLSVSGIVYFWIDNDSMKVSPDIPTLLLAEEWRTGFLFADFDGVEKRQSRIDRRKDKHQRIDVDEQLLSDRSHPEGRRLADLPVKVDIDLAAEKLKVYYS</sequence>
<protein>
    <submittedName>
        <fullName evidence="1">Uncharacterized protein</fullName>
    </submittedName>
</protein>
<name>A0ABU9TTC7_9GAMM</name>
<keyword evidence="2" id="KW-1185">Reference proteome</keyword>
<dbReference type="Proteomes" id="UP001449225">
    <property type="component" value="Unassembled WGS sequence"/>
</dbReference>
<gene>
    <name evidence="1" type="ORF">WNY58_11300</name>
</gene>